<dbReference type="GO" id="GO:0000785">
    <property type="term" value="C:chromatin"/>
    <property type="evidence" value="ECO:0000318"/>
    <property type="project" value="GO_Central"/>
</dbReference>
<name>D8SGG9_SELML</name>
<dbReference type="KEGG" id="smo:SELMODRAFT_421822"/>
<dbReference type="OMA" id="WIFGHEK"/>
<sequence>MGADSVLKMAKGVATWEFPALQRVMRLSAKSCRRTQPKHSPRTAPVTAPQVPKSSRKVAAELSVLMLKLETDFMAITGEEGREKWRCFMREGTLIEAWLDRMLQESEHKAAHGDTNSSLQEYGLSRVQLGILGLSESQIDRAYRMLYVYSVGCNEMIKELCLHSLEKAVLVGSFWRAFIHLCEGHSKVELQAEIAELAEDKKNAIDELCMMRGCLNEALDGVALNRLLANEDWEVTDNIEATTLPGNGDIRQLDEKTGEHDLDILTKRCEHLNKEREELQIQLDETSRQLRMEHSALNLTTAKEREKTGKVVQLEEKLFQAKEALERERSEAHHLRELCKKLEHDVEETEQKTAEITWKFVQYDRDFPVLQKEVTEKRHLAQMLENVNQHVEQECTILKHRVEHQDAALVRLRRQLDTYEKAVKFLKDEAKEHTRLFEDKTREAMLNGEEVEAWIFGHEKLLDQQRLLLSHTESLKRQLKIERTERINEKQSLEAKVRMQQESLRALTVGIASLTPHRVFGIPKVSILSEVSIETEQSRAERRLSRRLSRKMSRRGTELAKRASEFLKIQQPGEGRISKESELNEISESDLNSDEEWDDLCSELSQQREEMEKMEGNLKEERDRRCWMERHVEASVKEAERLRSEVKQTNTRIVNLAIEKKNKEKNLQIAEEQIRKLDRQLESMELTLEKKNAEIAILNNIIIRNLERQAHCASTCKQLLATGAKLLEDGMVQEMNVVGSKVSILMETVRLLRNKVTKAGMEIRSWKLKMKAADGQNAAMLAEMKTLKSELESSSTDKISLDFKLQKEEQCRAKAEEELNRVLKASADLKLDQVVLEVHLESSLNKIMQLEMKNYKSQAKLEECDRNLNVLQNQKEKEDAIRGILQSEVDALRLEVEGLRRQLLVTKLNLPK</sequence>
<reference evidence="3 4" key="1">
    <citation type="journal article" date="2011" name="Science">
        <title>The Selaginella genome identifies genetic changes associated with the evolution of vascular plants.</title>
        <authorList>
            <person name="Banks J.A."/>
            <person name="Nishiyama T."/>
            <person name="Hasebe M."/>
            <person name="Bowman J.L."/>
            <person name="Gribskov M."/>
            <person name="dePamphilis C."/>
            <person name="Albert V.A."/>
            <person name="Aono N."/>
            <person name="Aoyama T."/>
            <person name="Ambrose B.A."/>
            <person name="Ashton N.W."/>
            <person name="Axtell M.J."/>
            <person name="Barker E."/>
            <person name="Barker M.S."/>
            <person name="Bennetzen J.L."/>
            <person name="Bonawitz N.D."/>
            <person name="Chapple C."/>
            <person name="Cheng C."/>
            <person name="Correa L.G."/>
            <person name="Dacre M."/>
            <person name="DeBarry J."/>
            <person name="Dreyer I."/>
            <person name="Elias M."/>
            <person name="Engstrom E.M."/>
            <person name="Estelle M."/>
            <person name="Feng L."/>
            <person name="Finet C."/>
            <person name="Floyd S.K."/>
            <person name="Frommer W.B."/>
            <person name="Fujita T."/>
            <person name="Gramzow L."/>
            <person name="Gutensohn M."/>
            <person name="Harholt J."/>
            <person name="Hattori M."/>
            <person name="Heyl A."/>
            <person name="Hirai T."/>
            <person name="Hiwatashi Y."/>
            <person name="Ishikawa M."/>
            <person name="Iwata M."/>
            <person name="Karol K.G."/>
            <person name="Koehler B."/>
            <person name="Kolukisaoglu U."/>
            <person name="Kubo M."/>
            <person name="Kurata T."/>
            <person name="Lalonde S."/>
            <person name="Li K."/>
            <person name="Li Y."/>
            <person name="Litt A."/>
            <person name="Lyons E."/>
            <person name="Manning G."/>
            <person name="Maruyama T."/>
            <person name="Michael T.P."/>
            <person name="Mikami K."/>
            <person name="Miyazaki S."/>
            <person name="Morinaga S."/>
            <person name="Murata T."/>
            <person name="Mueller-Roeber B."/>
            <person name="Nelson D.R."/>
            <person name="Obara M."/>
            <person name="Oguri Y."/>
            <person name="Olmstead R.G."/>
            <person name="Onodera N."/>
            <person name="Petersen B.L."/>
            <person name="Pils B."/>
            <person name="Prigge M."/>
            <person name="Rensing S.A."/>
            <person name="Riano-Pachon D.M."/>
            <person name="Roberts A.W."/>
            <person name="Sato Y."/>
            <person name="Scheller H.V."/>
            <person name="Schulz B."/>
            <person name="Schulz C."/>
            <person name="Shakirov E.V."/>
            <person name="Shibagaki N."/>
            <person name="Shinohara N."/>
            <person name="Shippen D.E."/>
            <person name="Soerensen I."/>
            <person name="Sotooka R."/>
            <person name="Sugimoto N."/>
            <person name="Sugita M."/>
            <person name="Sumikawa N."/>
            <person name="Tanurdzic M."/>
            <person name="Theissen G."/>
            <person name="Ulvskov P."/>
            <person name="Wakazuki S."/>
            <person name="Weng J.K."/>
            <person name="Willats W.W."/>
            <person name="Wipf D."/>
            <person name="Wolf P.G."/>
            <person name="Yang L."/>
            <person name="Zimmer A.D."/>
            <person name="Zhu Q."/>
            <person name="Mitros T."/>
            <person name="Hellsten U."/>
            <person name="Loque D."/>
            <person name="Otillar R."/>
            <person name="Salamov A."/>
            <person name="Schmutz J."/>
            <person name="Shapiro H."/>
            <person name="Lindquist E."/>
            <person name="Lucas S."/>
            <person name="Rokhsar D."/>
            <person name="Grigoriev I.V."/>
        </authorList>
    </citation>
    <scope>NUCLEOTIDE SEQUENCE [LARGE SCALE GENOMIC DNA]</scope>
</reference>
<dbReference type="GO" id="GO:0007076">
    <property type="term" value="P:mitotic chromosome condensation"/>
    <property type="evidence" value="ECO:0000318"/>
    <property type="project" value="GO_Central"/>
</dbReference>
<keyword evidence="1" id="KW-0175">Coiled coil</keyword>
<proteinExistence type="predicted"/>
<dbReference type="STRING" id="88036.D8SGG9"/>
<protein>
    <submittedName>
        <fullName evidence="3">Uncharacterized protein</fullName>
    </submittedName>
</protein>
<dbReference type="EMBL" id="GL377618">
    <property type="protein sequence ID" value="EFJ16571.1"/>
    <property type="molecule type" value="Genomic_DNA"/>
</dbReference>
<dbReference type="HOGENOM" id="CLU_326644_0_0_1"/>
<evidence type="ECO:0000256" key="2">
    <source>
        <dbReference type="SAM" id="MobiDB-lite"/>
    </source>
</evidence>
<dbReference type="GO" id="GO:0000796">
    <property type="term" value="C:condensin complex"/>
    <property type="evidence" value="ECO:0000318"/>
    <property type="project" value="GO_Central"/>
</dbReference>
<organism evidence="4">
    <name type="scientific">Selaginella moellendorffii</name>
    <name type="common">Spikemoss</name>
    <dbReference type="NCBI Taxonomy" id="88036"/>
    <lineage>
        <taxon>Eukaryota</taxon>
        <taxon>Viridiplantae</taxon>
        <taxon>Streptophyta</taxon>
        <taxon>Embryophyta</taxon>
        <taxon>Tracheophyta</taxon>
        <taxon>Lycopodiopsida</taxon>
        <taxon>Selaginellales</taxon>
        <taxon>Selaginellaceae</taxon>
        <taxon>Selaginella</taxon>
    </lineage>
</organism>
<feature type="coiled-coil region" evidence="1">
    <location>
        <begin position="601"/>
        <end position="701"/>
    </location>
</feature>
<dbReference type="FunCoup" id="D8SGG9">
    <property type="interactions" value="1836"/>
</dbReference>
<dbReference type="GO" id="GO:0003682">
    <property type="term" value="F:chromatin binding"/>
    <property type="evidence" value="ECO:0000318"/>
    <property type="project" value="GO_Central"/>
</dbReference>
<feature type="coiled-coil region" evidence="1">
    <location>
        <begin position="770"/>
        <end position="832"/>
    </location>
</feature>
<dbReference type="eggNOG" id="ENOG502SDGD">
    <property type="taxonomic scope" value="Eukaryota"/>
</dbReference>
<gene>
    <name evidence="3" type="ORF">SELMODRAFT_421822</name>
</gene>
<dbReference type="Gramene" id="EFJ16571">
    <property type="protein sequence ID" value="EFJ16571"/>
    <property type="gene ID" value="SELMODRAFT_421822"/>
</dbReference>
<dbReference type="GO" id="GO:0000793">
    <property type="term" value="C:condensed chromosome"/>
    <property type="evidence" value="ECO:0000318"/>
    <property type="project" value="GO_Central"/>
</dbReference>
<dbReference type="AlphaFoldDB" id="D8SGG9"/>
<feature type="compositionally biased region" description="Basic residues" evidence="2">
    <location>
        <begin position="31"/>
        <end position="41"/>
    </location>
</feature>
<feature type="coiled-coil region" evidence="1">
    <location>
        <begin position="402"/>
        <end position="443"/>
    </location>
</feature>
<evidence type="ECO:0000313" key="4">
    <source>
        <dbReference type="Proteomes" id="UP000001514"/>
    </source>
</evidence>
<keyword evidence="4" id="KW-1185">Reference proteome</keyword>
<dbReference type="InParanoid" id="D8SGG9"/>
<evidence type="ECO:0000256" key="1">
    <source>
        <dbReference type="SAM" id="Coils"/>
    </source>
</evidence>
<evidence type="ECO:0000313" key="3">
    <source>
        <dbReference type="EMBL" id="EFJ16571.1"/>
    </source>
</evidence>
<accession>D8SGG9</accession>
<feature type="coiled-coil region" evidence="1">
    <location>
        <begin position="262"/>
        <end position="352"/>
    </location>
</feature>
<feature type="coiled-coil region" evidence="1">
    <location>
        <begin position="861"/>
        <end position="902"/>
    </location>
</feature>
<feature type="region of interest" description="Disordered" evidence="2">
    <location>
        <begin position="30"/>
        <end position="52"/>
    </location>
</feature>
<dbReference type="Proteomes" id="UP000001514">
    <property type="component" value="Unassembled WGS sequence"/>
</dbReference>